<evidence type="ECO:0000313" key="2">
    <source>
        <dbReference type="Proteomes" id="UP001172457"/>
    </source>
</evidence>
<dbReference type="EMBL" id="JARYMX010000005">
    <property type="protein sequence ID" value="KAJ9546372.1"/>
    <property type="molecule type" value="Genomic_DNA"/>
</dbReference>
<dbReference type="AlphaFoldDB" id="A0AA38T7R4"/>
<evidence type="ECO:0000313" key="1">
    <source>
        <dbReference type="EMBL" id="KAJ9546372.1"/>
    </source>
</evidence>
<comment type="caution">
    <text evidence="1">The sequence shown here is derived from an EMBL/GenBank/DDBJ whole genome shotgun (WGS) entry which is preliminary data.</text>
</comment>
<gene>
    <name evidence="1" type="ORF">OSB04_018915</name>
</gene>
<sequence>MYLASNPVQHQRTKHVEIDLHFVRERVAIGHVRILHVPSAYQYADIFTRGLPTIREVRLAFFAPIGGGPPSARSGLTLSNPLPMDANKKYSASRYSRFRGNSVRSLSLAGKMGLEFTVVKVNRKIRYALMIMRPMVDDDDNMVVAKNLQLSIVNGLLQIWAVSIKVRLSNVNDYK</sequence>
<proteinExistence type="predicted"/>
<organism evidence="1 2">
    <name type="scientific">Centaurea solstitialis</name>
    <name type="common">yellow star-thistle</name>
    <dbReference type="NCBI Taxonomy" id="347529"/>
    <lineage>
        <taxon>Eukaryota</taxon>
        <taxon>Viridiplantae</taxon>
        <taxon>Streptophyta</taxon>
        <taxon>Embryophyta</taxon>
        <taxon>Tracheophyta</taxon>
        <taxon>Spermatophyta</taxon>
        <taxon>Magnoliopsida</taxon>
        <taxon>eudicotyledons</taxon>
        <taxon>Gunneridae</taxon>
        <taxon>Pentapetalae</taxon>
        <taxon>asterids</taxon>
        <taxon>campanulids</taxon>
        <taxon>Asterales</taxon>
        <taxon>Asteraceae</taxon>
        <taxon>Carduoideae</taxon>
        <taxon>Cardueae</taxon>
        <taxon>Centaureinae</taxon>
        <taxon>Centaurea</taxon>
    </lineage>
</organism>
<reference evidence="1" key="1">
    <citation type="submission" date="2023-03" db="EMBL/GenBank/DDBJ databases">
        <title>Chromosome-scale reference genome and RAD-based genetic map of yellow starthistle (Centaurea solstitialis) reveal putative structural variation and QTLs associated with invader traits.</title>
        <authorList>
            <person name="Reatini B."/>
            <person name="Cang F.A."/>
            <person name="Jiang Q."/>
            <person name="Mckibben M.T.W."/>
            <person name="Barker M.S."/>
            <person name="Rieseberg L.H."/>
            <person name="Dlugosch K.M."/>
        </authorList>
    </citation>
    <scope>NUCLEOTIDE SEQUENCE</scope>
    <source>
        <strain evidence="1">CAN-66</strain>
        <tissue evidence="1">Leaf</tissue>
    </source>
</reference>
<protein>
    <submittedName>
        <fullName evidence="1">Uncharacterized protein</fullName>
    </submittedName>
</protein>
<dbReference type="CDD" id="cd09272">
    <property type="entry name" value="RNase_HI_RT_Ty1"/>
    <property type="match status" value="1"/>
</dbReference>
<dbReference type="Proteomes" id="UP001172457">
    <property type="component" value="Chromosome 5"/>
</dbReference>
<name>A0AA38T7R4_9ASTR</name>
<accession>A0AA38T7R4</accession>
<keyword evidence="2" id="KW-1185">Reference proteome</keyword>